<evidence type="ECO:0000256" key="1">
    <source>
        <dbReference type="SAM" id="SignalP"/>
    </source>
</evidence>
<evidence type="ECO:0000313" key="3">
    <source>
        <dbReference type="Proteomes" id="UP000019484"/>
    </source>
</evidence>
<comment type="caution">
    <text evidence="2">The sequence shown here is derived from an EMBL/GenBank/DDBJ whole genome shotgun (WGS) entry which is preliminary data.</text>
</comment>
<organism evidence="2 3">
    <name type="scientific">Capronia coronata CBS 617.96</name>
    <dbReference type="NCBI Taxonomy" id="1182541"/>
    <lineage>
        <taxon>Eukaryota</taxon>
        <taxon>Fungi</taxon>
        <taxon>Dikarya</taxon>
        <taxon>Ascomycota</taxon>
        <taxon>Pezizomycotina</taxon>
        <taxon>Eurotiomycetes</taxon>
        <taxon>Chaetothyriomycetidae</taxon>
        <taxon>Chaetothyriales</taxon>
        <taxon>Herpotrichiellaceae</taxon>
        <taxon>Capronia</taxon>
    </lineage>
</organism>
<dbReference type="GeneID" id="19157019"/>
<dbReference type="AlphaFoldDB" id="W9YWR5"/>
<accession>W9YWR5</accession>
<dbReference type="EMBL" id="AMWN01000002">
    <property type="protein sequence ID" value="EXJ93726.1"/>
    <property type="molecule type" value="Genomic_DNA"/>
</dbReference>
<sequence length="191" mass="19839">MKSFIAASLLTLIAASAAAPSSRVLRFAKRDSPNGCSGGDPGAQGVIDAINQWNSDVETVNLFLEVAPTLAVIDLDIQLEGVLNAAQDEPNQLQILACESDVFPGTDAQAAVDDLFNGFEDNVLTPLGNIVASTGNADIVASNLHTINQFRCCSVLPDLDTLWTATAVDEGVANVVPIAAPRPSTCASITC</sequence>
<gene>
    <name evidence="2" type="ORF">A1O1_02119</name>
</gene>
<dbReference type="HOGENOM" id="CLU_1414987_0_0_1"/>
<reference evidence="2 3" key="1">
    <citation type="submission" date="2013-03" db="EMBL/GenBank/DDBJ databases">
        <title>The Genome Sequence of Capronia coronata CBS 617.96.</title>
        <authorList>
            <consortium name="The Broad Institute Genomics Platform"/>
            <person name="Cuomo C."/>
            <person name="de Hoog S."/>
            <person name="Gorbushina A."/>
            <person name="Walker B."/>
            <person name="Young S.K."/>
            <person name="Zeng Q."/>
            <person name="Gargeya S."/>
            <person name="Fitzgerald M."/>
            <person name="Haas B."/>
            <person name="Abouelleil A."/>
            <person name="Allen A.W."/>
            <person name="Alvarado L."/>
            <person name="Arachchi H.M."/>
            <person name="Berlin A.M."/>
            <person name="Chapman S.B."/>
            <person name="Gainer-Dewar J."/>
            <person name="Goldberg J."/>
            <person name="Griggs A."/>
            <person name="Gujja S."/>
            <person name="Hansen M."/>
            <person name="Howarth C."/>
            <person name="Imamovic A."/>
            <person name="Ireland A."/>
            <person name="Larimer J."/>
            <person name="McCowan C."/>
            <person name="Murphy C."/>
            <person name="Pearson M."/>
            <person name="Poon T.W."/>
            <person name="Priest M."/>
            <person name="Roberts A."/>
            <person name="Saif S."/>
            <person name="Shea T."/>
            <person name="Sisk P."/>
            <person name="Sykes S."/>
            <person name="Wortman J."/>
            <person name="Nusbaum C."/>
            <person name="Birren B."/>
        </authorList>
    </citation>
    <scope>NUCLEOTIDE SEQUENCE [LARGE SCALE GENOMIC DNA]</scope>
    <source>
        <strain evidence="2 3">CBS 617.96</strain>
    </source>
</reference>
<keyword evidence="1" id="KW-0732">Signal</keyword>
<dbReference type="Proteomes" id="UP000019484">
    <property type="component" value="Unassembled WGS sequence"/>
</dbReference>
<protein>
    <submittedName>
        <fullName evidence="2">Uncharacterized protein</fullName>
    </submittedName>
</protein>
<dbReference type="OrthoDB" id="2117996at2759"/>
<keyword evidence="3" id="KW-1185">Reference proteome</keyword>
<evidence type="ECO:0000313" key="2">
    <source>
        <dbReference type="EMBL" id="EXJ93726.1"/>
    </source>
</evidence>
<proteinExistence type="predicted"/>
<feature type="chain" id="PRO_5004933140" evidence="1">
    <location>
        <begin position="19"/>
        <end position="191"/>
    </location>
</feature>
<name>W9YWR5_9EURO</name>
<dbReference type="RefSeq" id="XP_007721220.1">
    <property type="nucleotide sequence ID" value="XM_007723030.1"/>
</dbReference>
<feature type="signal peptide" evidence="1">
    <location>
        <begin position="1"/>
        <end position="18"/>
    </location>
</feature>